<reference evidence="1" key="1">
    <citation type="submission" date="2021-01" db="EMBL/GenBank/DDBJ databases">
        <title>Whole genome shotgun sequence of Planobispora rosea NBRC 15558.</title>
        <authorList>
            <person name="Komaki H."/>
            <person name="Tamura T."/>
        </authorList>
    </citation>
    <scope>NUCLEOTIDE SEQUENCE</scope>
    <source>
        <strain evidence="1">NBRC 15558</strain>
    </source>
</reference>
<dbReference type="AlphaFoldDB" id="A0A8J3WFZ5"/>
<dbReference type="Proteomes" id="UP000655044">
    <property type="component" value="Unassembled WGS sequence"/>
</dbReference>
<accession>A0A8J3WFZ5</accession>
<organism evidence="1 2">
    <name type="scientific">Planobispora rosea</name>
    <dbReference type="NCBI Taxonomy" id="35762"/>
    <lineage>
        <taxon>Bacteria</taxon>
        <taxon>Bacillati</taxon>
        <taxon>Actinomycetota</taxon>
        <taxon>Actinomycetes</taxon>
        <taxon>Streptosporangiales</taxon>
        <taxon>Streptosporangiaceae</taxon>
        <taxon>Planobispora</taxon>
    </lineage>
</organism>
<gene>
    <name evidence="1" type="ORF">Pro02_63880</name>
</gene>
<keyword evidence="2" id="KW-1185">Reference proteome</keyword>
<dbReference type="EMBL" id="BOOI01000070">
    <property type="protein sequence ID" value="GIH87980.1"/>
    <property type="molecule type" value="Genomic_DNA"/>
</dbReference>
<protein>
    <submittedName>
        <fullName evidence="1">Uncharacterized protein</fullName>
    </submittedName>
</protein>
<comment type="caution">
    <text evidence="1">The sequence shown here is derived from an EMBL/GenBank/DDBJ whole genome shotgun (WGS) entry which is preliminary data.</text>
</comment>
<evidence type="ECO:0000313" key="2">
    <source>
        <dbReference type="Proteomes" id="UP000655044"/>
    </source>
</evidence>
<proteinExistence type="predicted"/>
<sequence length="172" mass="18096">MSAVCTSCGGPADYGPGLCPACSCRHCQGAAAVTGYCPHCQGTGLASMSTPSEYTPPTGAHEHELATHNALAWVRFLSGHAQIAEAELAAAGLHPVTIAHGDPEDPEETQALFKTLPRQAKQTQALQARSGGNDYTTYLFTNPTAAAAFTADAVALARPWWRITPTAHPLWR</sequence>
<name>A0A8J3WFZ5_PLARO</name>
<evidence type="ECO:0000313" key="1">
    <source>
        <dbReference type="EMBL" id="GIH87980.1"/>
    </source>
</evidence>